<dbReference type="InterPro" id="IPR013633">
    <property type="entry name" value="NRDE-2"/>
</dbReference>
<organism evidence="5 6">
    <name type="scientific">Xylaria flabelliformis</name>
    <dbReference type="NCBI Taxonomy" id="2512241"/>
    <lineage>
        <taxon>Eukaryota</taxon>
        <taxon>Fungi</taxon>
        <taxon>Dikarya</taxon>
        <taxon>Ascomycota</taxon>
        <taxon>Pezizomycotina</taxon>
        <taxon>Sordariomycetes</taxon>
        <taxon>Xylariomycetidae</taxon>
        <taxon>Xylariales</taxon>
        <taxon>Xylariaceae</taxon>
        <taxon>Xylaria</taxon>
    </lineage>
</organism>
<dbReference type="STRING" id="2512241.A0A553I2K7"/>
<dbReference type="EMBL" id="VFLP01000022">
    <property type="protein sequence ID" value="TRX94434.1"/>
    <property type="molecule type" value="Genomic_DNA"/>
</dbReference>
<evidence type="ECO:0000256" key="4">
    <source>
        <dbReference type="SAM" id="MobiDB-lite"/>
    </source>
</evidence>
<feature type="region of interest" description="Disordered" evidence="4">
    <location>
        <begin position="169"/>
        <end position="243"/>
    </location>
</feature>
<sequence>MSSPHEKGRKPIVPKFGSFKPKTPDVIPPAVETAGDQSKRNDYRIATASDSQAHRRLAVDEHATPRSVSRRPKEREPDENVLYFLDKRGDTLISRYGSNDRGRIPEYRRIGDGRVLPADGFMKIEKLGNRQEFFMRSYHESGSLLSSDKKNLMTRGIRPDSQAIRIRQGISGGDAATDDHISFKTSRKRKRDGSAPEESSGDEGPSYRSINGMSKKKGHSDSDEEYESDASEDVLNRKPNDPVSMRSIELSRKVREHPEDVDSWLELVDHQNTLLDLQSGSRAPTAAEIKSFADIKLSMLEQALSYASDDGHRERLNLKIIKEGLKVWELKAALKRLAEMMQKYPNSFELWKLYISFSQSTLSACRYDEIKQLYSKKLQSLRKELLGLSTIETQIKCSGQMIYTFLRLTRFLADAGFAELASAAWQATLELNLARPSILPSQTELEIPTSFQEYWESEVPRLGEDNWQGWVKFVTDAAAQDPPDPIVSNPPAPPATRDGYKAWHTVEHYRAQNATMPSRTLDEGAEDDPFRVVMFTDFQDILLYFPIEIIPQLRPQILDAFLIFCCLPPSLQNGEIVDMNDSFFIRGAQNVPFPHLSSRNNTDLHEDQQNRAPEFSHSIKQMSLTSEVLFPSIKWFRYFEQIHSRVPSESYRWVATTLKQLTRVVGIKELSPYALAFESLNEPGNEKKSAKALLKQDPFNVDLYLGYSILEHERQNGAAARNVLSAALGLSSIPPHDRVRLHIGAAWLELDDGDLAKAISQLCRSVEDGPTAQIPDPTEATPSQILKAKQFLVTNRDYKVSSGGVSQAVIYAEGLVLLDYLTQRSEKEPSSPNQGDIYSAIQRITQFSSDLVSRDQQHSPSHEIFLQFCARLLYYHTSHGSFRPSLLRDQLTQYLTYFPSNTIFLSLFAWREERLSINDRVRTLLQDHVLTRQNEALSSHVFAISHELRTGNAHSARAAFERALSSSVCAHHVGLWIAYIRFCHARKELRAKFAKVVFYRAVQACPWSKDVFMEAFGTLVREMDSAELKSVYSTMCEKGLRVHVDMDEFVETWRREQKGVDNERGNITNDCNTIENIT</sequence>
<dbReference type="GO" id="GO:0031048">
    <property type="term" value="P:regulatory ncRNA-mediated heterochromatin formation"/>
    <property type="evidence" value="ECO:0007669"/>
    <property type="project" value="TreeGrafter"/>
</dbReference>
<name>A0A553I2K7_9PEZI</name>
<gene>
    <name evidence="5" type="ORF">FHL15_004589</name>
</gene>
<dbReference type="AlphaFoldDB" id="A0A553I2K7"/>
<dbReference type="Proteomes" id="UP000319160">
    <property type="component" value="Unassembled WGS sequence"/>
</dbReference>
<dbReference type="GO" id="GO:0071013">
    <property type="term" value="C:catalytic step 2 spliceosome"/>
    <property type="evidence" value="ECO:0007669"/>
    <property type="project" value="TreeGrafter"/>
</dbReference>
<dbReference type="InterPro" id="IPR011990">
    <property type="entry name" value="TPR-like_helical_dom_sf"/>
</dbReference>
<comment type="caution">
    <text evidence="5">The sequence shown here is derived from an EMBL/GenBank/DDBJ whole genome shotgun (WGS) entry which is preliminary data.</text>
</comment>
<evidence type="ECO:0000256" key="2">
    <source>
        <dbReference type="ARBA" id="ARBA00009265"/>
    </source>
</evidence>
<keyword evidence="3" id="KW-0539">Nucleus</keyword>
<evidence type="ECO:0000256" key="1">
    <source>
        <dbReference type="ARBA" id="ARBA00004123"/>
    </source>
</evidence>
<dbReference type="Pfam" id="PF08424">
    <property type="entry name" value="NRDE-2"/>
    <property type="match status" value="1"/>
</dbReference>
<evidence type="ECO:0000256" key="3">
    <source>
        <dbReference type="ARBA" id="ARBA00023242"/>
    </source>
</evidence>
<evidence type="ECO:0000313" key="5">
    <source>
        <dbReference type="EMBL" id="TRX94434.1"/>
    </source>
</evidence>
<dbReference type="Gene3D" id="1.25.40.10">
    <property type="entry name" value="Tetratricopeptide repeat domain"/>
    <property type="match status" value="1"/>
</dbReference>
<evidence type="ECO:0000313" key="6">
    <source>
        <dbReference type="Proteomes" id="UP000319160"/>
    </source>
</evidence>
<dbReference type="OrthoDB" id="297219at2759"/>
<reference evidence="6" key="1">
    <citation type="submission" date="2019-06" db="EMBL/GenBank/DDBJ databases">
        <title>Draft genome sequence of the griseofulvin-producing fungus Xylaria cubensis strain G536.</title>
        <authorList>
            <person name="Mead M.E."/>
            <person name="Raja H.A."/>
            <person name="Steenwyk J.L."/>
            <person name="Knowles S.L."/>
            <person name="Oberlies N.H."/>
            <person name="Rokas A."/>
        </authorList>
    </citation>
    <scope>NUCLEOTIDE SEQUENCE [LARGE SCALE GENOMIC DNA]</scope>
    <source>
        <strain evidence="6">G536</strain>
    </source>
</reference>
<accession>A0A553I2K7</accession>
<comment type="subcellular location">
    <subcellularLocation>
        <location evidence="1">Nucleus</location>
    </subcellularLocation>
</comment>
<dbReference type="PANTHER" id="PTHR13471:SF0">
    <property type="entry name" value="NUCLEAR EXOSOME REGULATOR NRDE2"/>
    <property type="match status" value="1"/>
</dbReference>
<comment type="similarity">
    <text evidence="2">Belongs to the NRDE2 family.</text>
</comment>
<protein>
    <submittedName>
        <fullName evidence="5">Uncharacterized protein</fullName>
    </submittedName>
</protein>
<keyword evidence="6" id="KW-1185">Reference proteome</keyword>
<dbReference type="GO" id="GO:1902369">
    <property type="term" value="P:negative regulation of RNA catabolic process"/>
    <property type="evidence" value="ECO:0007669"/>
    <property type="project" value="TreeGrafter"/>
</dbReference>
<dbReference type="PANTHER" id="PTHR13471">
    <property type="entry name" value="TETRATRICOPEPTIDE-LIKE HELICAL"/>
    <property type="match status" value="1"/>
</dbReference>
<feature type="region of interest" description="Disordered" evidence="4">
    <location>
        <begin position="1"/>
        <end position="76"/>
    </location>
</feature>
<proteinExistence type="inferred from homology"/>
<feature type="compositionally biased region" description="Acidic residues" evidence="4">
    <location>
        <begin position="222"/>
        <end position="232"/>
    </location>
</feature>
<dbReference type="SUPFAM" id="SSF48452">
    <property type="entry name" value="TPR-like"/>
    <property type="match status" value="2"/>
</dbReference>